<dbReference type="AlphaFoldDB" id="A0A1M6RDG8"/>
<sequence>MSINRIGGLVSGMDIDQIVRDLMKVERMKGDKLGQQKQILEWQQEEYRSMNSLLRSFRDNFAFKMRLSSTFLTKLSSSSNKEQVGVTANPDAVPGTRTIKVDRLAQGASVTGAKIGSSDRKDTLKNQLDGLRGVSLEDKETLKINDTVFKFDTKSHNIQDIVQRINNQKFVGVSTYITQQAVDTDEENGIAGQAQIQTLEFTDSSLVNGLVIKIGDKSVGLYSSKNYTDDTVAKAVLGVDFVYKIEDLGQAPFSDKSSELVSHIKEDLVSTGAELSINAANPRELTITSLEVGGQKAVSASISGGKEWTVRASYDQTLDRFFLSTNKSGADQFIQIEDGNLAKALNLTSGSTVDTRDADIAGKLPADVTYKTGQNAKVEIDGLVIEDYTSNQFTLNGVTYNLFNTTDQAVTVTVSQDTEGVLGTIKSFVEEYNKLLETIEAKLNEKRYKDYTWPLSDEQREKLTDDQVNQWKERARSGMLRNDETLRQIRNQMRVAAAELSKIGITTTAEYTTGKLEITEQGEKKLRQALENDLTGVMDLFTNTSNGVAQKLSDNVSSSILKIMEQAGASGNKTDDDSFLGKRIDDLNDRLDDWEKRLEQVEDRYWRKFSAMESALNRLNQQSAWLTQQFGGGS</sequence>
<dbReference type="GO" id="GO:0009421">
    <property type="term" value="C:bacterial-type flagellum filament cap"/>
    <property type="evidence" value="ECO:0007669"/>
    <property type="project" value="InterPro"/>
</dbReference>
<keyword evidence="5" id="KW-0964">Secreted</keyword>
<comment type="subcellular location">
    <subcellularLocation>
        <location evidence="5">Secreted</location>
    </subcellularLocation>
    <subcellularLocation>
        <location evidence="5">Bacterial flagellum</location>
    </subcellularLocation>
</comment>
<dbReference type="GO" id="GO:0007155">
    <property type="term" value="P:cell adhesion"/>
    <property type="evidence" value="ECO:0007669"/>
    <property type="project" value="InterPro"/>
</dbReference>
<evidence type="ECO:0000313" key="9">
    <source>
        <dbReference type="Proteomes" id="UP000183997"/>
    </source>
</evidence>
<keyword evidence="8" id="KW-0282">Flagellum</keyword>
<evidence type="ECO:0000259" key="6">
    <source>
        <dbReference type="Pfam" id="PF02465"/>
    </source>
</evidence>
<dbReference type="InterPro" id="IPR040026">
    <property type="entry name" value="FliD"/>
</dbReference>
<keyword evidence="9" id="KW-1185">Reference proteome</keyword>
<evidence type="ECO:0000256" key="1">
    <source>
        <dbReference type="ARBA" id="ARBA00009764"/>
    </source>
</evidence>
<keyword evidence="8" id="KW-0969">Cilium</keyword>
<evidence type="ECO:0000256" key="3">
    <source>
        <dbReference type="ARBA" id="ARBA00023054"/>
    </source>
</evidence>
<evidence type="ECO:0000256" key="2">
    <source>
        <dbReference type="ARBA" id="ARBA00011255"/>
    </source>
</evidence>
<name>A0A1M6RDG8_9FIRM</name>
<dbReference type="STRING" id="1121421.SAMN02745123_01438"/>
<dbReference type="OrthoDB" id="9776025at2"/>
<organism evidence="8 9">
    <name type="scientific">Desulforamulus aeronauticus DSM 10349</name>
    <dbReference type="NCBI Taxonomy" id="1121421"/>
    <lineage>
        <taxon>Bacteria</taxon>
        <taxon>Bacillati</taxon>
        <taxon>Bacillota</taxon>
        <taxon>Clostridia</taxon>
        <taxon>Eubacteriales</taxon>
        <taxon>Peptococcaceae</taxon>
        <taxon>Desulforamulus</taxon>
    </lineage>
</organism>
<comment type="similarity">
    <text evidence="1 5">Belongs to the FliD family.</text>
</comment>
<evidence type="ECO:0000313" key="8">
    <source>
        <dbReference type="EMBL" id="SHK30501.1"/>
    </source>
</evidence>
<accession>A0A1M6RDG8</accession>
<keyword evidence="8" id="KW-0966">Cell projection</keyword>
<dbReference type="EMBL" id="FRAR01000010">
    <property type="protein sequence ID" value="SHK30501.1"/>
    <property type="molecule type" value="Genomic_DNA"/>
</dbReference>
<feature type="domain" description="Flagellar hook-associated protein 2 N-terminal" evidence="6">
    <location>
        <begin position="11"/>
        <end position="107"/>
    </location>
</feature>
<feature type="domain" description="Flagellar hook-associated protein 2 C-terminal" evidence="7">
    <location>
        <begin position="373"/>
        <end position="621"/>
    </location>
</feature>
<dbReference type="InterPro" id="IPR003481">
    <property type="entry name" value="FliD_N"/>
</dbReference>
<evidence type="ECO:0000256" key="4">
    <source>
        <dbReference type="ARBA" id="ARBA00023143"/>
    </source>
</evidence>
<proteinExistence type="inferred from homology"/>
<dbReference type="InterPro" id="IPR010809">
    <property type="entry name" value="FliD_C"/>
</dbReference>
<evidence type="ECO:0000256" key="5">
    <source>
        <dbReference type="RuleBase" id="RU362066"/>
    </source>
</evidence>
<gene>
    <name evidence="8" type="ORF">SAMN02745123_01438</name>
</gene>
<evidence type="ECO:0000259" key="7">
    <source>
        <dbReference type="Pfam" id="PF07195"/>
    </source>
</evidence>
<dbReference type="GO" id="GO:0005576">
    <property type="term" value="C:extracellular region"/>
    <property type="evidence" value="ECO:0007669"/>
    <property type="project" value="UniProtKB-SubCell"/>
</dbReference>
<dbReference type="GO" id="GO:0071973">
    <property type="term" value="P:bacterial-type flagellum-dependent cell motility"/>
    <property type="evidence" value="ECO:0007669"/>
    <property type="project" value="TreeGrafter"/>
</dbReference>
<dbReference type="PANTHER" id="PTHR30288">
    <property type="entry name" value="FLAGELLAR CAP/ASSEMBLY PROTEIN FLID"/>
    <property type="match status" value="1"/>
</dbReference>
<comment type="subunit">
    <text evidence="2 5">Homopentamer.</text>
</comment>
<protein>
    <recommendedName>
        <fullName evidence="5">Flagellar hook-associated protein 2</fullName>
        <shortName evidence="5">HAP2</shortName>
    </recommendedName>
    <alternativeName>
        <fullName evidence="5">Flagellar cap protein</fullName>
    </alternativeName>
</protein>
<dbReference type="Pfam" id="PF07195">
    <property type="entry name" value="FliD_C"/>
    <property type="match status" value="1"/>
</dbReference>
<keyword evidence="3" id="KW-0175">Coiled coil</keyword>
<dbReference type="Pfam" id="PF02465">
    <property type="entry name" value="FliD_N"/>
    <property type="match status" value="1"/>
</dbReference>
<comment type="function">
    <text evidence="5">Required for morphogenesis and for the elongation of the flagellar filament by facilitating polymerization of the flagellin monomers at the tip of growing filament. Forms a capping structure, which prevents flagellin subunits (transported through the central channel of the flagellum) from leaking out without polymerization at the distal end.</text>
</comment>
<dbReference type="RefSeq" id="WP_072912423.1">
    <property type="nucleotide sequence ID" value="NZ_FRAR01000010.1"/>
</dbReference>
<dbReference type="Proteomes" id="UP000183997">
    <property type="component" value="Unassembled WGS sequence"/>
</dbReference>
<dbReference type="GO" id="GO:0009424">
    <property type="term" value="C:bacterial-type flagellum hook"/>
    <property type="evidence" value="ECO:0007669"/>
    <property type="project" value="UniProtKB-UniRule"/>
</dbReference>
<keyword evidence="4 5" id="KW-0975">Bacterial flagellum</keyword>
<dbReference type="PANTHER" id="PTHR30288:SF0">
    <property type="entry name" value="FLAGELLAR HOOK-ASSOCIATED PROTEIN 2"/>
    <property type="match status" value="1"/>
</dbReference>
<reference evidence="9" key="1">
    <citation type="submission" date="2016-11" db="EMBL/GenBank/DDBJ databases">
        <authorList>
            <person name="Varghese N."/>
            <person name="Submissions S."/>
        </authorList>
    </citation>
    <scope>NUCLEOTIDE SEQUENCE [LARGE SCALE GENOMIC DNA]</scope>
    <source>
        <strain evidence="9">DSM 10349</strain>
    </source>
</reference>